<dbReference type="PANTHER" id="PTHR24416:SF611">
    <property type="entry name" value="TYROSINE-PROTEIN KINASE TRANSMEMBRANE RECEPTOR ROR"/>
    <property type="match status" value="1"/>
</dbReference>
<dbReference type="GO" id="GO:0005886">
    <property type="term" value="C:plasma membrane"/>
    <property type="evidence" value="ECO:0007669"/>
    <property type="project" value="TreeGrafter"/>
</dbReference>
<dbReference type="STRING" id="44941.A0A397W086"/>
<dbReference type="OrthoDB" id="2437762at2759"/>
<dbReference type="InterPro" id="IPR011009">
    <property type="entry name" value="Kinase-like_dom_sf"/>
</dbReference>
<proteinExistence type="predicted"/>
<protein>
    <submittedName>
        <fullName evidence="2">Kinase-like domain-containing protein</fullName>
    </submittedName>
</protein>
<evidence type="ECO:0000259" key="1">
    <source>
        <dbReference type="Pfam" id="PF07714"/>
    </source>
</evidence>
<dbReference type="Pfam" id="PF07714">
    <property type="entry name" value="PK_Tyr_Ser-Thr"/>
    <property type="match status" value="1"/>
</dbReference>
<name>A0A397W086_9GLOM</name>
<accession>A0A397W086</accession>
<gene>
    <name evidence="2" type="ORF">C2G38_2241871</name>
</gene>
<feature type="domain" description="Serine-threonine/tyrosine-protein kinase catalytic" evidence="1">
    <location>
        <begin position="113"/>
        <end position="147"/>
    </location>
</feature>
<dbReference type="Gene3D" id="1.10.510.10">
    <property type="entry name" value="Transferase(Phosphotransferase) domain 1"/>
    <property type="match status" value="1"/>
</dbReference>
<keyword evidence="3" id="KW-1185">Reference proteome</keyword>
<evidence type="ECO:0000313" key="2">
    <source>
        <dbReference type="EMBL" id="RIB24706.1"/>
    </source>
</evidence>
<dbReference type="AlphaFoldDB" id="A0A397W086"/>
<organism evidence="2 3">
    <name type="scientific">Gigaspora rosea</name>
    <dbReference type="NCBI Taxonomy" id="44941"/>
    <lineage>
        <taxon>Eukaryota</taxon>
        <taxon>Fungi</taxon>
        <taxon>Fungi incertae sedis</taxon>
        <taxon>Mucoromycota</taxon>
        <taxon>Glomeromycotina</taxon>
        <taxon>Glomeromycetes</taxon>
        <taxon>Diversisporales</taxon>
        <taxon>Gigasporaceae</taxon>
        <taxon>Gigaspora</taxon>
    </lineage>
</organism>
<dbReference type="Proteomes" id="UP000266673">
    <property type="component" value="Unassembled WGS sequence"/>
</dbReference>
<dbReference type="GO" id="GO:0004714">
    <property type="term" value="F:transmembrane receptor protein tyrosine kinase activity"/>
    <property type="evidence" value="ECO:0007669"/>
    <property type="project" value="TreeGrafter"/>
</dbReference>
<dbReference type="EMBL" id="QKWP01000205">
    <property type="protein sequence ID" value="RIB24706.1"/>
    <property type="molecule type" value="Genomic_DNA"/>
</dbReference>
<dbReference type="GO" id="GO:0043235">
    <property type="term" value="C:receptor complex"/>
    <property type="evidence" value="ECO:0007669"/>
    <property type="project" value="TreeGrafter"/>
</dbReference>
<reference evidence="2 3" key="1">
    <citation type="submission" date="2018-06" db="EMBL/GenBank/DDBJ databases">
        <title>Comparative genomics reveals the genomic features of Rhizophagus irregularis, R. cerebriforme, R. diaphanum and Gigaspora rosea, and their symbiotic lifestyle signature.</title>
        <authorList>
            <person name="Morin E."/>
            <person name="San Clemente H."/>
            <person name="Chen E.C.H."/>
            <person name="De La Providencia I."/>
            <person name="Hainaut M."/>
            <person name="Kuo A."/>
            <person name="Kohler A."/>
            <person name="Murat C."/>
            <person name="Tang N."/>
            <person name="Roy S."/>
            <person name="Loubradou J."/>
            <person name="Henrissat B."/>
            <person name="Grigoriev I.V."/>
            <person name="Corradi N."/>
            <person name="Roux C."/>
            <person name="Martin F.M."/>
        </authorList>
    </citation>
    <scope>NUCLEOTIDE SEQUENCE [LARGE SCALE GENOMIC DNA]</scope>
    <source>
        <strain evidence="2 3">DAOM 194757</strain>
    </source>
</reference>
<dbReference type="InterPro" id="IPR050122">
    <property type="entry name" value="RTK"/>
</dbReference>
<dbReference type="GO" id="GO:0007169">
    <property type="term" value="P:cell surface receptor protein tyrosine kinase signaling pathway"/>
    <property type="evidence" value="ECO:0007669"/>
    <property type="project" value="TreeGrafter"/>
</dbReference>
<sequence>MTGMKMKKSLFTLEYFGPQKVVLKYLNGSNDNLEKTFFNEAINYYKIQSNLVVYCHRITKSLENRNYIIVMNRHPKGNLRSFLKINHPTLNLTEFQYLGFCGPVDEKSSREVYRIIPYIAPEVFEGKKHTKESDIYSIGILLWEIFSEIMQKCWDANSFKRPTIEKLCKFANDEFVNAYKVSKPDDIVPISSNYNLEMTSKYPLSCLSSRILSGIIPKSIRNSSHMISQYNLILPDENMNYNDDVLQ</sequence>
<dbReference type="InterPro" id="IPR001245">
    <property type="entry name" value="Ser-Thr/Tyr_kinase_cat_dom"/>
</dbReference>
<keyword evidence="2" id="KW-0808">Transferase</keyword>
<dbReference type="PANTHER" id="PTHR24416">
    <property type="entry name" value="TYROSINE-PROTEIN KINASE RECEPTOR"/>
    <property type="match status" value="1"/>
</dbReference>
<evidence type="ECO:0000313" key="3">
    <source>
        <dbReference type="Proteomes" id="UP000266673"/>
    </source>
</evidence>
<comment type="caution">
    <text evidence="2">The sequence shown here is derived from an EMBL/GenBank/DDBJ whole genome shotgun (WGS) entry which is preliminary data.</text>
</comment>
<keyword evidence="2" id="KW-0418">Kinase</keyword>
<dbReference type="SUPFAM" id="SSF56112">
    <property type="entry name" value="Protein kinase-like (PK-like)"/>
    <property type="match status" value="1"/>
</dbReference>